<evidence type="ECO:0000313" key="2">
    <source>
        <dbReference type="Proteomes" id="UP000004915"/>
    </source>
</evidence>
<keyword evidence="2" id="KW-1185">Reference proteome</keyword>
<gene>
    <name evidence="1" type="ORF">KEK_13943</name>
</gene>
<sequence>MALGALAALTLPLAACGGGDSEEAAPDTGETTTSVEAETDAVTLRGEFAPVPDAPAGAEEIGGVAEQVRTPEGATVTLTMFGLGPRVDYVAHLHTSPCDAPDPGGPHFKFDPNGDDMPPNEVHLTFTSDAVGSGFAVTEVDRPLPDGEALTVVVHEAGGEGDHHEPKLVCAEVG</sequence>
<evidence type="ECO:0008006" key="3">
    <source>
        <dbReference type="Google" id="ProtNLM"/>
    </source>
</evidence>
<dbReference type="Proteomes" id="UP000004915">
    <property type="component" value="Unassembled WGS sequence"/>
</dbReference>
<dbReference type="eggNOG" id="COG2032">
    <property type="taxonomic scope" value="Bacteria"/>
</dbReference>
<organism evidence="1 2">
    <name type="scientific">Mycolicibacterium thermoresistibile (strain ATCC 19527 / DSM 44167 / CIP 105390 / JCM 6362 / NCTC 10409 / 316)</name>
    <name type="common">Mycobacterium thermoresistibile</name>
    <dbReference type="NCBI Taxonomy" id="1078020"/>
    <lineage>
        <taxon>Bacteria</taxon>
        <taxon>Bacillati</taxon>
        <taxon>Actinomycetota</taxon>
        <taxon>Actinomycetes</taxon>
        <taxon>Mycobacteriales</taxon>
        <taxon>Mycobacteriaceae</taxon>
        <taxon>Mycolicibacterium</taxon>
    </lineage>
</organism>
<reference evidence="1 2" key="1">
    <citation type="submission" date="2011-11" db="EMBL/GenBank/DDBJ databases">
        <authorList>
            <consortium name="Tuberculosis Structural Genomics Consortium"/>
            <person name="Ioerger T.R."/>
        </authorList>
    </citation>
    <scope>NUCLEOTIDE SEQUENCE [LARGE SCALE GENOMIC DNA]</scope>
    <source>
        <strain evidence="2">ATCC 19527 / DSM 44167 / CIP 105390 / JCM 6362 / NCTC 10409 / 316</strain>
    </source>
</reference>
<proteinExistence type="predicted"/>
<protein>
    <recommendedName>
        <fullName evidence="3">Superoxide dismutase</fullName>
    </recommendedName>
</protein>
<name>G7CGP6_MYCT3</name>
<accession>G7CGP6</accession>
<dbReference type="AlphaFoldDB" id="G7CGP6"/>
<dbReference type="PATRIC" id="fig|1078020.3.peg.2739"/>
<comment type="caution">
    <text evidence="1">The sequence shown here is derived from an EMBL/GenBank/DDBJ whole genome shotgun (WGS) entry which is preliminary data.</text>
</comment>
<evidence type="ECO:0000313" key="1">
    <source>
        <dbReference type="EMBL" id="EHI12006.1"/>
    </source>
</evidence>
<dbReference type="EMBL" id="AGVE01000046">
    <property type="protein sequence ID" value="EHI12006.1"/>
    <property type="molecule type" value="Genomic_DNA"/>
</dbReference>